<dbReference type="AlphaFoldDB" id="A0A4Y2MAC5"/>
<reference evidence="1 2" key="1">
    <citation type="journal article" date="2019" name="Sci. Rep.">
        <title>Orb-weaving spider Araneus ventricosus genome elucidates the spidroin gene catalogue.</title>
        <authorList>
            <person name="Kono N."/>
            <person name="Nakamura H."/>
            <person name="Ohtoshi R."/>
            <person name="Moran D.A.P."/>
            <person name="Shinohara A."/>
            <person name="Yoshida Y."/>
            <person name="Fujiwara M."/>
            <person name="Mori M."/>
            <person name="Tomita M."/>
            <person name="Arakawa K."/>
        </authorList>
    </citation>
    <scope>NUCLEOTIDE SEQUENCE [LARGE SCALE GENOMIC DNA]</scope>
</reference>
<dbReference type="Proteomes" id="UP000499080">
    <property type="component" value="Unassembled WGS sequence"/>
</dbReference>
<organism evidence="1 2">
    <name type="scientific">Araneus ventricosus</name>
    <name type="common">Orbweaver spider</name>
    <name type="synonym">Epeira ventricosa</name>
    <dbReference type="NCBI Taxonomy" id="182803"/>
    <lineage>
        <taxon>Eukaryota</taxon>
        <taxon>Metazoa</taxon>
        <taxon>Ecdysozoa</taxon>
        <taxon>Arthropoda</taxon>
        <taxon>Chelicerata</taxon>
        <taxon>Arachnida</taxon>
        <taxon>Araneae</taxon>
        <taxon>Araneomorphae</taxon>
        <taxon>Entelegynae</taxon>
        <taxon>Araneoidea</taxon>
        <taxon>Araneidae</taxon>
        <taxon>Araneus</taxon>
    </lineage>
</organism>
<protein>
    <submittedName>
        <fullName evidence="1">Uncharacterized protein</fullName>
    </submittedName>
</protein>
<comment type="caution">
    <text evidence="1">The sequence shown here is derived from an EMBL/GenBank/DDBJ whole genome shotgun (WGS) entry which is preliminary data.</text>
</comment>
<keyword evidence="2" id="KW-1185">Reference proteome</keyword>
<evidence type="ECO:0000313" key="2">
    <source>
        <dbReference type="Proteomes" id="UP000499080"/>
    </source>
</evidence>
<sequence>MEEDKVKILKSATENNQPFNVTGFTQLDEFDIQSIRNKSKIPILAYDSDNKYTLHPSALIDISIFMRDKNLKLAYNADDCYHLIELLIGSDLYWTIVLAEAPKYISPSSTLYISKIG</sequence>
<proteinExistence type="predicted"/>
<dbReference type="EMBL" id="BGPR01006893">
    <property type="protein sequence ID" value="GBN22666.1"/>
    <property type="molecule type" value="Genomic_DNA"/>
</dbReference>
<name>A0A4Y2MAC5_ARAVE</name>
<accession>A0A4Y2MAC5</accession>
<gene>
    <name evidence="1" type="ORF">AVEN_148535_1</name>
</gene>
<evidence type="ECO:0000313" key="1">
    <source>
        <dbReference type="EMBL" id="GBN22666.1"/>
    </source>
</evidence>